<keyword evidence="2" id="KW-1185">Reference proteome</keyword>
<reference evidence="1" key="1">
    <citation type="journal article" date="2016" name="Nat. Genet.">
        <title>A high-quality carrot genome assembly provides new insights into carotenoid accumulation and asterid genome evolution.</title>
        <authorList>
            <person name="Iorizzo M."/>
            <person name="Ellison S."/>
            <person name="Senalik D."/>
            <person name="Zeng P."/>
            <person name="Satapoomin P."/>
            <person name="Huang J."/>
            <person name="Bowman M."/>
            <person name="Iovene M."/>
            <person name="Sanseverino W."/>
            <person name="Cavagnaro P."/>
            <person name="Yildiz M."/>
            <person name="Macko-Podgorni A."/>
            <person name="Moranska E."/>
            <person name="Grzebelus E."/>
            <person name="Grzebelus D."/>
            <person name="Ashrafi H."/>
            <person name="Zheng Z."/>
            <person name="Cheng S."/>
            <person name="Spooner D."/>
            <person name="Van Deynze A."/>
            <person name="Simon P."/>
        </authorList>
    </citation>
    <scope>NUCLEOTIDE SEQUENCE</scope>
    <source>
        <tissue evidence="1">Leaf</tissue>
    </source>
</reference>
<sequence length="103" mass="11293">MILVVNSSISCKLEFIKFPFLSTKAPVKTPICPREDGCSDSSANCICNARGNPLFFPDTTTALRASEIHVVAVLKGAMTNNKDAVLKDHKLWQNVSLGKDHFE</sequence>
<protein>
    <submittedName>
        <fullName evidence="1">Uncharacterized protein</fullName>
    </submittedName>
</protein>
<organism evidence="1 2">
    <name type="scientific">Daucus carota subsp. sativus</name>
    <name type="common">Carrot</name>
    <dbReference type="NCBI Taxonomy" id="79200"/>
    <lineage>
        <taxon>Eukaryota</taxon>
        <taxon>Viridiplantae</taxon>
        <taxon>Streptophyta</taxon>
        <taxon>Embryophyta</taxon>
        <taxon>Tracheophyta</taxon>
        <taxon>Spermatophyta</taxon>
        <taxon>Magnoliopsida</taxon>
        <taxon>eudicotyledons</taxon>
        <taxon>Gunneridae</taxon>
        <taxon>Pentapetalae</taxon>
        <taxon>asterids</taxon>
        <taxon>campanulids</taxon>
        <taxon>Apiales</taxon>
        <taxon>Apiaceae</taxon>
        <taxon>Apioideae</taxon>
        <taxon>Scandiceae</taxon>
        <taxon>Daucinae</taxon>
        <taxon>Daucus</taxon>
        <taxon>Daucus sect. Daucus</taxon>
    </lineage>
</organism>
<accession>A0A175YB34</accession>
<dbReference type="AlphaFoldDB" id="A0A175YB34"/>
<gene>
    <name evidence="1" type="ORF">DCAR_0101005</name>
</gene>
<evidence type="ECO:0000313" key="2">
    <source>
        <dbReference type="Proteomes" id="UP000077755"/>
    </source>
</evidence>
<dbReference type="Gramene" id="KZM80411">
    <property type="protein sequence ID" value="KZM80411"/>
    <property type="gene ID" value="DCAR_032361"/>
</dbReference>
<proteinExistence type="predicted"/>
<dbReference type="EMBL" id="CP093343">
    <property type="protein sequence ID" value="WOG81851.1"/>
    <property type="molecule type" value="Genomic_DNA"/>
</dbReference>
<dbReference type="Proteomes" id="UP000077755">
    <property type="component" value="Chromosome 1"/>
</dbReference>
<name>A0A175YB34_DAUCS</name>
<reference evidence="1" key="2">
    <citation type="submission" date="2022-03" db="EMBL/GenBank/DDBJ databases">
        <title>Draft title - Genomic analysis of global carrot germplasm unveils the trajectory of domestication and the origin of high carotenoid orange carrot.</title>
        <authorList>
            <person name="Iorizzo M."/>
            <person name="Ellison S."/>
            <person name="Senalik D."/>
            <person name="Macko-Podgorni A."/>
            <person name="Grzebelus D."/>
            <person name="Bostan H."/>
            <person name="Rolling W."/>
            <person name="Curaba J."/>
            <person name="Simon P."/>
        </authorList>
    </citation>
    <scope>NUCLEOTIDE SEQUENCE</scope>
    <source>
        <tissue evidence="1">Leaf</tissue>
    </source>
</reference>
<evidence type="ECO:0000313" key="1">
    <source>
        <dbReference type="EMBL" id="WOG81851.1"/>
    </source>
</evidence>